<dbReference type="Pfam" id="PF20511">
    <property type="entry name" value="PMI_typeI_cat"/>
    <property type="match status" value="1"/>
</dbReference>
<dbReference type="InterPro" id="IPR001250">
    <property type="entry name" value="Man6P_Isoase-1"/>
</dbReference>
<proteinExistence type="inferred from homology"/>
<accession>A0ABQ0RKK2</accession>
<reference evidence="9 10" key="1">
    <citation type="submission" date="2019-06" db="EMBL/GenBank/DDBJ databases">
        <title>Whole genome shotgun sequence of Glutamicibacter nicotianae NBRC 14234.</title>
        <authorList>
            <person name="Hosoyama A."/>
            <person name="Uohara A."/>
            <person name="Ohji S."/>
            <person name="Ichikawa N."/>
        </authorList>
    </citation>
    <scope>NUCLEOTIDE SEQUENCE [LARGE SCALE GENOMIC DNA]</scope>
    <source>
        <strain evidence="9 10">NBRC 14234</strain>
    </source>
</reference>
<evidence type="ECO:0000256" key="5">
    <source>
        <dbReference type="ARBA" id="ARBA00022723"/>
    </source>
</evidence>
<protein>
    <recommendedName>
        <fullName evidence="4">mannose-6-phosphate isomerase</fullName>
        <ecNumber evidence="4">5.3.1.8</ecNumber>
    </recommendedName>
</protein>
<comment type="caution">
    <text evidence="9">The sequence shown here is derived from an EMBL/GenBank/DDBJ whole genome shotgun (WGS) entry which is preliminary data.</text>
</comment>
<keyword evidence="7 9" id="KW-0413">Isomerase</keyword>
<dbReference type="EC" id="5.3.1.8" evidence="4"/>
<evidence type="ECO:0000256" key="6">
    <source>
        <dbReference type="ARBA" id="ARBA00022833"/>
    </source>
</evidence>
<dbReference type="NCBIfam" id="TIGR00218">
    <property type="entry name" value="manA"/>
    <property type="match status" value="1"/>
</dbReference>
<organism evidence="9 10">
    <name type="scientific">Glutamicibacter nicotianae</name>
    <name type="common">Arthrobacter nicotianae</name>
    <dbReference type="NCBI Taxonomy" id="37929"/>
    <lineage>
        <taxon>Bacteria</taxon>
        <taxon>Bacillati</taxon>
        <taxon>Actinomycetota</taxon>
        <taxon>Actinomycetes</taxon>
        <taxon>Micrococcales</taxon>
        <taxon>Micrococcaceae</taxon>
        <taxon>Glutamicibacter</taxon>
    </lineage>
</organism>
<dbReference type="PRINTS" id="PR00714">
    <property type="entry name" value="MAN6PISMRASE"/>
</dbReference>
<dbReference type="InterPro" id="IPR046457">
    <property type="entry name" value="PMI_typeI_cat"/>
</dbReference>
<evidence type="ECO:0000256" key="1">
    <source>
        <dbReference type="ARBA" id="ARBA00000757"/>
    </source>
</evidence>
<dbReference type="InterPro" id="IPR016305">
    <property type="entry name" value="Mannose-6-P_Isomerase"/>
</dbReference>
<dbReference type="PIRSF" id="PIRSF001480">
    <property type="entry name" value="Mannose-6-phosphate_isomerase"/>
    <property type="match status" value="1"/>
</dbReference>
<sequence length="403" mass="42373">MLVSITNTPRPYAWGSRTAIPGFLGAPASGEPQAELWLGAHPANPSKINAAQPDFPDLAAWISAEPQRALGTGGQGQSLPFLLKILAAETPLSLQAHPTAAQAALGFAAEERAGIPLGAPHRNYKDSFAKPEIIVALKDGFQALSGFRPLDEVQGVLSTLRMAAAELGVESLRPLELFETLLSTRNPMETALGLVLGGQYQQAIEELTGLVVRLAGSMVARSGRFASSFATLRDVAGAYPGDPGIVLTLLLNKVTLARGEALFLDAGNIHAYLSGLGIELMGPSDNVMRGGLTSKHVDLDELLRVLDFAPMAPPFLAAEPTGVNITSYRPAGTGFALHRLQDDSQLPLAGPAVAIAESGELMVSGALGSSSPRRGEAIYLTPDEQYVRTEGRGELWVATTSAR</sequence>
<comment type="cofactor">
    <cofactor evidence="2">
        <name>Zn(2+)</name>
        <dbReference type="ChEBI" id="CHEBI:29105"/>
    </cofactor>
</comment>
<feature type="domain" description="Phosphomannose isomerase type I catalytic" evidence="8">
    <location>
        <begin position="4"/>
        <end position="150"/>
    </location>
</feature>
<comment type="similarity">
    <text evidence="3">Belongs to the mannose-6-phosphate isomerase type 1 family.</text>
</comment>
<evidence type="ECO:0000259" key="8">
    <source>
        <dbReference type="Pfam" id="PF20511"/>
    </source>
</evidence>
<keyword evidence="5" id="KW-0479">Metal-binding</keyword>
<dbReference type="InterPro" id="IPR014710">
    <property type="entry name" value="RmlC-like_jellyroll"/>
</dbReference>
<evidence type="ECO:0000313" key="9">
    <source>
        <dbReference type="EMBL" id="GEC12350.1"/>
    </source>
</evidence>
<evidence type="ECO:0000313" key="10">
    <source>
        <dbReference type="Proteomes" id="UP000316242"/>
    </source>
</evidence>
<evidence type="ECO:0000256" key="4">
    <source>
        <dbReference type="ARBA" id="ARBA00011956"/>
    </source>
</evidence>
<comment type="catalytic activity">
    <reaction evidence="1">
        <text>D-mannose 6-phosphate = D-fructose 6-phosphate</text>
        <dbReference type="Rhea" id="RHEA:12356"/>
        <dbReference type="ChEBI" id="CHEBI:58735"/>
        <dbReference type="ChEBI" id="CHEBI:61527"/>
        <dbReference type="EC" id="5.3.1.8"/>
    </reaction>
</comment>
<dbReference type="PANTHER" id="PTHR10309">
    <property type="entry name" value="MANNOSE-6-PHOSPHATE ISOMERASE"/>
    <property type="match status" value="1"/>
</dbReference>
<keyword evidence="10" id="KW-1185">Reference proteome</keyword>
<dbReference type="Gene3D" id="1.10.441.10">
    <property type="entry name" value="Phosphomannose Isomerase, domain 2"/>
    <property type="match status" value="1"/>
</dbReference>
<dbReference type="SUPFAM" id="SSF51182">
    <property type="entry name" value="RmlC-like cupins"/>
    <property type="match status" value="1"/>
</dbReference>
<dbReference type="PANTHER" id="PTHR10309:SF0">
    <property type="entry name" value="MANNOSE-6-PHOSPHATE ISOMERASE"/>
    <property type="match status" value="1"/>
</dbReference>
<dbReference type="EMBL" id="BJNE01000005">
    <property type="protein sequence ID" value="GEC12350.1"/>
    <property type="molecule type" value="Genomic_DNA"/>
</dbReference>
<evidence type="ECO:0000256" key="7">
    <source>
        <dbReference type="ARBA" id="ARBA00023235"/>
    </source>
</evidence>
<evidence type="ECO:0000256" key="2">
    <source>
        <dbReference type="ARBA" id="ARBA00001947"/>
    </source>
</evidence>
<dbReference type="CDD" id="cd07011">
    <property type="entry name" value="cupin_PMI_type_I_N"/>
    <property type="match status" value="1"/>
</dbReference>
<dbReference type="InterPro" id="IPR011051">
    <property type="entry name" value="RmlC_Cupin_sf"/>
</dbReference>
<evidence type="ECO:0000256" key="3">
    <source>
        <dbReference type="ARBA" id="ARBA00010772"/>
    </source>
</evidence>
<dbReference type="GO" id="GO:0016853">
    <property type="term" value="F:isomerase activity"/>
    <property type="evidence" value="ECO:0007669"/>
    <property type="project" value="UniProtKB-KW"/>
</dbReference>
<keyword evidence="6" id="KW-0862">Zinc</keyword>
<gene>
    <name evidence="9" type="ORF">ANI01nite_15530</name>
</gene>
<dbReference type="Gene3D" id="2.60.120.10">
    <property type="entry name" value="Jelly Rolls"/>
    <property type="match status" value="2"/>
</dbReference>
<dbReference type="Proteomes" id="UP000316242">
    <property type="component" value="Unassembled WGS sequence"/>
</dbReference>
<name>A0ABQ0RKK2_GLUNI</name>